<keyword evidence="5" id="KW-1185">Reference proteome</keyword>
<evidence type="ECO:0000313" key="5">
    <source>
        <dbReference type="Proteomes" id="UP001604002"/>
    </source>
</evidence>
<comment type="caution">
    <text evidence="4">The sequence shown here is derived from an EMBL/GenBank/DDBJ whole genome shotgun (WGS) entry which is preliminary data.</text>
</comment>
<feature type="compositionally biased region" description="Low complexity" evidence="1">
    <location>
        <begin position="248"/>
        <end position="257"/>
    </location>
</feature>
<accession>A0ABW7A0Q0</accession>
<dbReference type="Proteomes" id="UP001604002">
    <property type="component" value="Unassembled WGS sequence"/>
</dbReference>
<organism evidence="4 5">
    <name type="scientific">Xanthobacter oligotrophicus</name>
    <dbReference type="NCBI Taxonomy" id="2607286"/>
    <lineage>
        <taxon>Bacteria</taxon>
        <taxon>Pseudomonadati</taxon>
        <taxon>Pseudomonadota</taxon>
        <taxon>Alphaproteobacteria</taxon>
        <taxon>Hyphomicrobiales</taxon>
        <taxon>Xanthobacteraceae</taxon>
        <taxon>Xanthobacter</taxon>
    </lineage>
</organism>
<evidence type="ECO:0000256" key="1">
    <source>
        <dbReference type="SAM" id="MobiDB-lite"/>
    </source>
</evidence>
<evidence type="ECO:0000256" key="2">
    <source>
        <dbReference type="SAM" id="Phobius"/>
    </source>
</evidence>
<reference evidence="4 5" key="1">
    <citation type="submission" date="2024-02" db="EMBL/GenBank/DDBJ databases">
        <title>Expansion and revision of Xanthobacter and proposal of Roseixanthobacter gen. nov.</title>
        <authorList>
            <person name="Soltysiak M.P.M."/>
            <person name="Jalihal A."/>
            <person name="Ory A."/>
            <person name="Chrisophersen C."/>
            <person name="Lee A.D."/>
            <person name="Boulton J."/>
            <person name="Springer M."/>
        </authorList>
    </citation>
    <scope>NUCLEOTIDE SEQUENCE [LARGE SCALE GENOMIC DNA]</scope>
    <source>
        <strain evidence="4 5">23A</strain>
    </source>
</reference>
<dbReference type="PANTHER" id="PTHR30373">
    <property type="entry name" value="UPF0603 PROTEIN YGCG"/>
    <property type="match status" value="1"/>
</dbReference>
<keyword evidence="2" id="KW-1133">Transmembrane helix</keyword>
<dbReference type="Pfam" id="PF04536">
    <property type="entry name" value="TPM_phosphatase"/>
    <property type="match status" value="1"/>
</dbReference>
<gene>
    <name evidence="4" type="ORF">V5F32_20610</name>
</gene>
<keyword evidence="2" id="KW-0812">Transmembrane</keyword>
<evidence type="ECO:0000313" key="4">
    <source>
        <dbReference type="EMBL" id="MFG1374586.1"/>
    </source>
</evidence>
<feature type="domain" description="TPM" evidence="3">
    <location>
        <begin position="52"/>
        <end position="174"/>
    </location>
</feature>
<dbReference type="EMBL" id="JBAFVH010000014">
    <property type="protein sequence ID" value="MFG1374586.1"/>
    <property type="molecule type" value="Genomic_DNA"/>
</dbReference>
<feature type="transmembrane region" description="Helical" evidence="2">
    <location>
        <begin position="12"/>
        <end position="37"/>
    </location>
</feature>
<feature type="compositionally biased region" description="Gly residues" evidence="1">
    <location>
        <begin position="258"/>
        <end position="286"/>
    </location>
</feature>
<dbReference type="PANTHER" id="PTHR30373:SF2">
    <property type="entry name" value="UPF0603 PROTEIN YGCG"/>
    <property type="match status" value="1"/>
</dbReference>
<dbReference type="InterPro" id="IPR007621">
    <property type="entry name" value="TPM_dom"/>
</dbReference>
<dbReference type="Gene3D" id="3.10.310.50">
    <property type="match status" value="1"/>
</dbReference>
<keyword evidence="2" id="KW-0472">Membrane</keyword>
<name>A0ABW7A0Q0_9HYPH</name>
<dbReference type="RefSeq" id="WP_393994211.1">
    <property type="nucleotide sequence ID" value="NZ_JBAFVH010000014.1"/>
</dbReference>
<proteinExistence type="predicted"/>
<protein>
    <submittedName>
        <fullName evidence="4">YgcG family protein</fullName>
    </submittedName>
</protein>
<sequence length="286" mass="29551">MLRLSSPRLFLARVAPGLAAPVFWVPVLFALVLLVGVPVRAELTFPPLTGRVVDAAHVLDAGTLATLDAKLAAQEAKATDQVVVATVPSLQGTSVEDYANRLFRFWQIGQAKKNNGVLLLVAPTDRKVRIEVGYGLEGILTDAVSSTIIRNAIVPAFKAGDMAGGIVKGTDAILEILNLDPDEARARAKRLEQSGWTEEEVDNLIFLIAMIAFWGFIIWRVTRGRGGPGGGATASRRSGRSAGGAWAGGSASTWDWGSGSGGGSVGGGGWSGGGGSSGGGGASGDW</sequence>
<feature type="transmembrane region" description="Helical" evidence="2">
    <location>
        <begin position="204"/>
        <end position="222"/>
    </location>
</feature>
<feature type="region of interest" description="Disordered" evidence="1">
    <location>
        <begin position="228"/>
        <end position="286"/>
    </location>
</feature>
<evidence type="ECO:0000259" key="3">
    <source>
        <dbReference type="Pfam" id="PF04536"/>
    </source>
</evidence>